<gene>
    <name evidence="3" type="ORF">ACFP57_04275</name>
</gene>
<proteinExistence type="inferred from homology"/>
<dbReference type="EMBL" id="JBHSUA010000009">
    <property type="protein sequence ID" value="MFC6396208.1"/>
    <property type="molecule type" value="Genomic_DNA"/>
</dbReference>
<dbReference type="RefSeq" id="WP_343885165.1">
    <property type="nucleotide sequence ID" value="NZ_BAAAKI010000004.1"/>
</dbReference>
<sequence>MAYYAVTYVYADTREVQDELRPQHRAFLASLTSRGLVASGPLLETTPAQALLVFEADSADEVRAMLAHDPFQQADQVAETRVVEWNPVIGILAPQG</sequence>
<evidence type="ECO:0000313" key="4">
    <source>
        <dbReference type="Proteomes" id="UP001596266"/>
    </source>
</evidence>
<evidence type="ECO:0000259" key="2">
    <source>
        <dbReference type="Pfam" id="PF03795"/>
    </source>
</evidence>
<comment type="caution">
    <text evidence="3">The sequence shown here is derived from an EMBL/GenBank/DDBJ whole genome shotgun (WGS) entry which is preliminary data.</text>
</comment>
<organism evidence="3 4">
    <name type="scientific">Luteococcus sanguinis</name>
    <dbReference type="NCBI Taxonomy" id="174038"/>
    <lineage>
        <taxon>Bacteria</taxon>
        <taxon>Bacillati</taxon>
        <taxon>Actinomycetota</taxon>
        <taxon>Actinomycetes</taxon>
        <taxon>Propionibacteriales</taxon>
        <taxon>Propionibacteriaceae</taxon>
        <taxon>Luteococcus</taxon>
    </lineage>
</organism>
<reference evidence="4" key="1">
    <citation type="journal article" date="2019" name="Int. J. Syst. Evol. Microbiol.">
        <title>The Global Catalogue of Microorganisms (GCM) 10K type strain sequencing project: providing services to taxonomists for standard genome sequencing and annotation.</title>
        <authorList>
            <consortium name="The Broad Institute Genomics Platform"/>
            <consortium name="The Broad Institute Genome Sequencing Center for Infectious Disease"/>
            <person name="Wu L."/>
            <person name="Ma J."/>
        </authorList>
    </citation>
    <scope>NUCLEOTIDE SEQUENCE [LARGE SCALE GENOMIC DNA]</scope>
    <source>
        <strain evidence="4">CGMCC 1.15277</strain>
    </source>
</reference>
<feature type="domain" description="YCII-related" evidence="2">
    <location>
        <begin position="1"/>
        <end position="86"/>
    </location>
</feature>
<accession>A0ABW1WZH3</accession>
<name>A0ABW1WZH3_9ACTN</name>
<keyword evidence="4" id="KW-1185">Reference proteome</keyword>
<dbReference type="Gene3D" id="3.30.70.1060">
    <property type="entry name" value="Dimeric alpha+beta barrel"/>
    <property type="match status" value="1"/>
</dbReference>
<protein>
    <submittedName>
        <fullName evidence="3">YciI family protein</fullName>
    </submittedName>
</protein>
<dbReference type="Proteomes" id="UP001596266">
    <property type="component" value="Unassembled WGS sequence"/>
</dbReference>
<evidence type="ECO:0000313" key="3">
    <source>
        <dbReference type="EMBL" id="MFC6396208.1"/>
    </source>
</evidence>
<dbReference type="SUPFAM" id="SSF54909">
    <property type="entry name" value="Dimeric alpha+beta barrel"/>
    <property type="match status" value="1"/>
</dbReference>
<dbReference type="InterPro" id="IPR011008">
    <property type="entry name" value="Dimeric_a/b-barrel"/>
</dbReference>
<comment type="similarity">
    <text evidence="1">Belongs to the YciI family.</text>
</comment>
<evidence type="ECO:0000256" key="1">
    <source>
        <dbReference type="ARBA" id="ARBA00007689"/>
    </source>
</evidence>
<dbReference type="Pfam" id="PF03795">
    <property type="entry name" value="YCII"/>
    <property type="match status" value="1"/>
</dbReference>
<dbReference type="InterPro" id="IPR005545">
    <property type="entry name" value="YCII"/>
</dbReference>